<dbReference type="GO" id="GO:0003677">
    <property type="term" value="F:DNA binding"/>
    <property type="evidence" value="ECO:0007669"/>
    <property type="project" value="InterPro"/>
</dbReference>
<reference evidence="3 4" key="1">
    <citation type="submission" date="2013-11" db="EMBL/GenBank/DDBJ databases">
        <title>Complete genome sequence of Clostridum sp. M2/40.</title>
        <authorList>
            <person name="Wibberg D."/>
            <person name="Puehler A."/>
            <person name="Schlueter A."/>
        </authorList>
    </citation>
    <scope>NUCLEOTIDE SEQUENCE [LARGE SCALE GENOMIC DNA]</scope>
    <source>
        <strain evidence="4">M2/40</strain>
    </source>
</reference>
<dbReference type="eggNOG" id="COG1910">
    <property type="taxonomic scope" value="Bacteria"/>
</dbReference>
<dbReference type="KEGG" id="clt:CM240_3126"/>
<proteinExistence type="predicted"/>
<evidence type="ECO:0000259" key="2">
    <source>
        <dbReference type="Pfam" id="PF12728"/>
    </source>
</evidence>
<evidence type="ECO:0000313" key="4">
    <source>
        <dbReference type="Proteomes" id="UP000019426"/>
    </source>
</evidence>
<dbReference type="SUPFAM" id="SSF53850">
    <property type="entry name" value="Periplasmic binding protein-like II"/>
    <property type="match status" value="1"/>
</dbReference>
<dbReference type="HOGENOM" id="CLU_053344_0_0_9"/>
<dbReference type="Gene3D" id="3.40.190.10">
    <property type="entry name" value="Periplasmic binding protein-like II"/>
    <property type="match status" value="1"/>
</dbReference>
<dbReference type="InterPro" id="IPR010093">
    <property type="entry name" value="SinI_DNA-bd"/>
</dbReference>
<dbReference type="OrthoDB" id="9804758at2"/>
<dbReference type="RefSeq" id="WP_044040381.1">
    <property type="nucleotide sequence ID" value="NZ_HG917869.1"/>
</dbReference>
<dbReference type="AlphaFoldDB" id="W6S0G3"/>
<sequence>MDKNKKFLSPLEVAEILSISKKTVYEIIKRNELKAYKVGNKLRISPDEVKRYIGEDKEEFADLREEIKVDYGMYSFSELYKNHIEDKLVICGKDSIIDILVSYLSQCYKGIKILRLYDNSFNGLCALYNGDVKVTASHIWNADTDRCNVDYVRSMLPGISTTIINLCYRTQGFYVQKGNPKNIKSWKDLSRKDVILVNRELGSGTRILIDESLKKFGIEKKDVQGYGNNVTNNREVVNFIRNGKADVGVGVKKHIRDNENLEFIPIHKESYDLVIKTEDLHTYPCKAIIDILKLEEFKSDCEENDNYDYTDMGKIIAII</sequence>
<feature type="domain" description="PBP" evidence="1">
    <location>
        <begin position="104"/>
        <end position="293"/>
    </location>
</feature>
<dbReference type="Proteomes" id="UP000019426">
    <property type="component" value="Chromosome M2/40_rep2"/>
</dbReference>
<dbReference type="Pfam" id="PF12727">
    <property type="entry name" value="PBP_like"/>
    <property type="match status" value="1"/>
</dbReference>
<evidence type="ECO:0000259" key="1">
    <source>
        <dbReference type="Pfam" id="PF12727"/>
    </source>
</evidence>
<dbReference type="InterPro" id="IPR041657">
    <property type="entry name" value="HTH_17"/>
</dbReference>
<gene>
    <name evidence="3" type="ORF">CM240_3126</name>
</gene>
<evidence type="ECO:0000313" key="3">
    <source>
        <dbReference type="EMBL" id="CDM70243.1"/>
    </source>
</evidence>
<dbReference type="PANTHER" id="PTHR38431">
    <property type="entry name" value="BLL2305 PROTEIN"/>
    <property type="match status" value="1"/>
</dbReference>
<dbReference type="STRING" id="1216932.CM240_3126"/>
<organism evidence="3 4">
    <name type="scientific">Clostridium bornimense</name>
    <dbReference type="NCBI Taxonomy" id="1216932"/>
    <lineage>
        <taxon>Bacteria</taxon>
        <taxon>Bacillati</taxon>
        <taxon>Bacillota</taxon>
        <taxon>Clostridia</taxon>
        <taxon>Eubacteriales</taxon>
        <taxon>Clostridiaceae</taxon>
        <taxon>Clostridium</taxon>
    </lineage>
</organism>
<feature type="domain" description="Helix-turn-helix" evidence="2">
    <location>
        <begin position="8"/>
        <end position="53"/>
    </location>
</feature>
<name>W6S0G3_9CLOT</name>
<dbReference type="NCBIfam" id="TIGR01764">
    <property type="entry name" value="excise"/>
    <property type="match status" value="1"/>
</dbReference>
<keyword evidence="4" id="KW-1185">Reference proteome</keyword>
<dbReference type="InterPro" id="IPR024370">
    <property type="entry name" value="PBP_domain"/>
</dbReference>
<protein>
    <submittedName>
        <fullName evidence="3">Molybdate-binding protein</fullName>
    </submittedName>
</protein>
<dbReference type="EMBL" id="HG917869">
    <property type="protein sequence ID" value="CDM70243.1"/>
    <property type="molecule type" value="Genomic_DNA"/>
</dbReference>
<dbReference type="Pfam" id="PF12728">
    <property type="entry name" value="HTH_17"/>
    <property type="match status" value="1"/>
</dbReference>
<dbReference type="PANTHER" id="PTHR38431:SF1">
    <property type="entry name" value="BLL2305 PROTEIN"/>
    <property type="match status" value="1"/>
</dbReference>
<accession>W6S0G3</accession>
<dbReference type="PATRIC" id="fig|1216932.3.peg.3094"/>